<dbReference type="PANTHER" id="PTHR43480:SF1">
    <property type="entry name" value="ACYL-[ACYL-CARRIER-PROTEIN]--UDP-N-ACETYLGLUCOSAMINE O-ACYLTRANSFERASE, MITOCHONDRIAL-RELATED"/>
    <property type="match status" value="1"/>
</dbReference>
<reference evidence="12" key="1">
    <citation type="journal article" date="2010" name="Insect Mol. Biol.">
        <title>The draft genome sequence of Arsenophonus nasoniae, son-killer bacterium of Nasonia vitripennis, reveals genes associated with virulence and symbiosis.</title>
        <authorList>
            <person name="Wilkes T."/>
            <person name="Darby A.C."/>
            <person name="Choi J."/>
            <person name="Colborne J.K."/>
            <person name="Werren J.H."/>
            <person name="Hurst G.D.D."/>
        </authorList>
    </citation>
    <scope>NUCLEOTIDE SEQUENCE</scope>
</reference>
<evidence type="ECO:0000256" key="2">
    <source>
        <dbReference type="ARBA" id="ARBA00022490"/>
    </source>
</evidence>
<comment type="catalytic activity">
    <reaction evidence="10">
        <text>a (3R)-hydroxyacyl-[ACP] + UDP-N-acetyl-alpha-D-glucosamine = a UDP-3-O-[(3R)-3-hydroxyacyl]-N-acetyl-alpha-D-glucosamine + holo-[ACP]</text>
        <dbReference type="Rhea" id="RHEA:67812"/>
        <dbReference type="Rhea" id="RHEA-COMP:9685"/>
        <dbReference type="Rhea" id="RHEA-COMP:9945"/>
        <dbReference type="ChEBI" id="CHEBI:57705"/>
        <dbReference type="ChEBI" id="CHEBI:64479"/>
        <dbReference type="ChEBI" id="CHEBI:78827"/>
        <dbReference type="ChEBI" id="CHEBI:173225"/>
        <dbReference type="EC" id="2.3.1.129"/>
    </reaction>
</comment>
<dbReference type="PROSITE" id="PS00101">
    <property type="entry name" value="HEXAPEP_TRANSFERASES"/>
    <property type="match status" value="2"/>
</dbReference>
<dbReference type="InterPro" id="IPR011004">
    <property type="entry name" value="Trimer_LpxA-like_sf"/>
</dbReference>
<dbReference type="InterPro" id="IPR037157">
    <property type="entry name" value="Acetyltransf_C_sf"/>
</dbReference>
<feature type="domain" description="UDP N-acetylglucosamine O-acyltransferase C-terminal" evidence="11">
    <location>
        <begin position="184"/>
        <end position="268"/>
    </location>
</feature>
<dbReference type="HAMAP" id="MF_00387">
    <property type="entry name" value="LpxA"/>
    <property type="match status" value="1"/>
</dbReference>
<keyword evidence="6 10" id="KW-0677">Repeat</keyword>
<dbReference type="GO" id="GO:0016020">
    <property type="term" value="C:membrane"/>
    <property type="evidence" value="ECO:0007669"/>
    <property type="project" value="GOC"/>
</dbReference>
<dbReference type="PIRSF" id="PIRSF000456">
    <property type="entry name" value="UDP-GlcNAc_acltr"/>
    <property type="match status" value="1"/>
</dbReference>
<dbReference type="UniPathway" id="UPA00359">
    <property type="reaction ID" value="UER00477"/>
</dbReference>
<dbReference type="InterPro" id="IPR029098">
    <property type="entry name" value="Acetyltransf_C"/>
</dbReference>
<evidence type="ECO:0000256" key="10">
    <source>
        <dbReference type="HAMAP-Rule" id="MF_00387"/>
    </source>
</evidence>
<evidence type="ECO:0000256" key="7">
    <source>
        <dbReference type="ARBA" id="ARBA00023098"/>
    </source>
</evidence>
<protein>
    <recommendedName>
        <fullName evidence="10">Acyl-[acyl-carrier-protein]--UDP-N-acetylglucosamine O-acyltransferase</fullName>
        <shortName evidence="10">UDP-N-acetylglucosamine acyltransferase</shortName>
        <ecNumber evidence="10">2.3.1.129</ecNumber>
    </recommendedName>
</protein>
<evidence type="ECO:0000256" key="8">
    <source>
        <dbReference type="ARBA" id="ARBA00023315"/>
    </source>
</evidence>
<dbReference type="Pfam" id="PF13720">
    <property type="entry name" value="Acetyltransf_11"/>
    <property type="match status" value="1"/>
</dbReference>
<keyword evidence="4 10" id="KW-0441">Lipid A biosynthesis</keyword>
<organism evidence="12">
    <name type="scientific">Arsenophonus nasoniae</name>
    <name type="common">son-killer infecting Nasonia vitripennis</name>
    <dbReference type="NCBI Taxonomy" id="638"/>
    <lineage>
        <taxon>Bacteria</taxon>
        <taxon>Pseudomonadati</taxon>
        <taxon>Pseudomonadota</taxon>
        <taxon>Gammaproteobacteria</taxon>
        <taxon>Enterobacterales</taxon>
        <taxon>Morganellaceae</taxon>
        <taxon>Arsenophonus</taxon>
    </lineage>
</organism>
<keyword evidence="7 10" id="KW-0443">Lipid metabolism</keyword>
<dbReference type="NCBIfam" id="NF003657">
    <property type="entry name" value="PRK05289.1"/>
    <property type="match status" value="1"/>
</dbReference>
<dbReference type="GO" id="GO:0008780">
    <property type="term" value="F:acyl-[acyl-carrier-protein]-UDP-N-acetylglucosamine O-acyltransferase activity"/>
    <property type="evidence" value="ECO:0007669"/>
    <property type="project" value="UniProtKB-UniRule"/>
</dbReference>
<comment type="function">
    <text evidence="9 10">Involved in the biosynthesis of lipid A, a phosphorylated glycolipid that anchors the lipopolysaccharide to the outer membrane of the cell.</text>
</comment>
<dbReference type="EC" id="2.3.1.129" evidence="10"/>
<comment type="pathway">
    <text evidence="10">Glycolipid biosynthesis; lipid IV(A) biosynthesis; lipid IV(A) from (3R)-3-hydroxytetradecanoyl-[acyl-carrier-protein] and UDP-N-acetyl-alpha-D-glucosamine: step 1/6.</text>
</comment>
<dbReference type="GO" id="GO:0009245">
    <property type="term" value="P:lipid A biosynthetic process"/>
    <property type="evidence" value="ECO:0007669"/>
    <property type="project" value="UniProtKB-UniRule"/>
</dbReference>
<dbReference type="CDD" id="cd03351">
    <property type="entry name" value="LbH_UDP-GlcNAc_AT"/>
    <property type="match status" value="1"/>
</dbReference>
<keyword evidence="8 10" id="KW-0012">Acyltransferase</keyword>
<keyword evidence="5 10" id="KW-0808">Transferase</keyword>
<gene>
    <name evidence="10 12" type="primary">lpxA</name>
    <name evidence="12" type="ORF">ARN_26600</name>
</gene>
<dbReference type="InterPro" id="IPR001451">
    <property type="entry name" value="Hexapep"/>
</dbReference>
<dbReference type="FunFam" id="2.160.10.10:FF:000003">
    <property type="entry name" value="Acyl-[acyl-carrier-protein]--UDP-N-acetylglucosamine O-acyltransferase"/>
    <property type="match status" value="1"/>
</dbReference>
<evidence type="ECO:0000256" key="6">
    <source>
        <dbReference type="ARBA" id="ARBA00022737"/>
    </source>
</evidence>
<dbReference type="InterPro" id="IPR018357">
    <property type="entry name" value="Hexapep_transf_CS"/>
</dbReference>
<dbReference type="Pfam" id="PF00132">
    <property type="entry name" value="Hexapep"/>
    <property type="match status" value="2"/>
</dbReference>
<evidence type="ECO:0000256" key="4">
    <source>
        <dbReference type="ARBA" id="ARBA00022556"/>
    </source>
</evidence>
<evidence type="ECO:0000256" key="3">
    <source>
        <dbReference type="ARBA" id="ARBA00022516"/>
    </source>
</evidence>
<proteinExistence type="inferred from homology"/>
<name>D2U253_9GAMM</name>
<evidence type="ECO:0000259" key="11">
    <source>
        <dbReference type="Pfam" id="PF13720"/>
    </source>
</evidence>
<keyword evidence="2 10" id="KW-0963">Cytoplasm</keyword>
<dbReference type="GO" id="GO:0005737">
    <property type="term" value="C:cytoplasm"/>
    <property type="evidence" value="ECO:0007669"/>
    <property type="project" value="UniProtKB-SubCell"/>
</dbReference>
<evidence type="ECO:0000313" key="12">
    <source>
        <dbReference type="EMBL" id="CBA75021.1"/>
    </source>
</evidence>
<accession>D2U253</accession>
<dbReference type="AlphaFoldDB" id="D2U253"/>
<dbReference type="SUPFAM" id="SSF51161">
    <property type="entry name" value="Trimeric LpxA-like enzymes"/>
    <property type="match status" value="1"/>
</dbReference>
<comment type="similarity">
    <text evidence="10">Belongs to the transferase hexapeptide repeat family. LpxA subfamily.</text>
</comment>
<dbReference type="Gene3D" id="2.160.10.10">
    <property type="entry name" value="Hexapeptide repeat proteins"/>
    <property type="match status" value="1"/>
</dbReference>
<comment type="subcellular location">
    <subcellularLocation>
        <location evidence="1 10">Cytoplasm</location>
    </subcellularLocation>
</comment>
<sequence>MRAEMINKTAIIHPSSIIEEGAIIGANVRIGPFCYIGSQVEIGADTTLKSHVVVNGNTKIGCNNQIFQFVTIGEINQDLKYQGEQTRVEIGDRNRIRESCTIHRGTLQGGGLTKIGNDNLLMVNTHIAHDCLLGNYCIIANNGTLGGHVKLNDYAIIGGMSAVHQFCQIGAHVMVGGCSGVAQDVPPYVIAQGNHATPYGVNIEGLKRRGFDKESLHAIRNAYKILYRCGKTLDEARQELVELGKNNQQVKILSDFLENSAQSNRGIIR</sequence>
<dbReference type="NCBIfam" id="TIGR01852">
    <property type="entry name" value="lipid_A_lpxA"/>
    <property type="match status" value="1"/>
</dbReference>
<dbReference type="PANTHER" id="PTHR43480">
    <property type="entry name" value="ACYL-[ACYL-CARRIER-PROTEIN]--UDP-N-ACETYLGLUCOSAMINE O-ACYLTRANSFERASE"/>
    <property type="match status" value="1"/>
</dbReference>
<keyword evidence="3 10" id="KW-0444">Lipid biosynthesis</keyword>
<dbReference type="EMBL" id="FN545250">
    <property type="protein sequence ID" value="CBA75021.1"/>
    <property type="molecule type" value="Genomic_DNA"/>
</dbReference>
<evidence type="ECO:0000256" key="1">
    <source>
        <dbReference type="ARBA" id="ARBA00004496"/>
    </source>
</evidence>
<evidence type="ECO:0000256" key="5">
    <source>
        <dbReference type="ARBA" id="ARBA00022679"/>
    </source>
</evidence>
<comment type="subunit">
    <text evidence="10">Homotrimer.</text>
</comment>
<evidence type="ECO:0000256" key="9">
    <source>
        <dbReference type="ARBA" id="ARBA00056633"/>
    </source>
</evidence>
<dbReference type="Gene3D" id="1.20.1180.10">
    <property type="entry name" value="Udp N-acetylglucosamine O-acyltransferase, C-terminal domain"/>
    <property type="match status" value="1"/>
</dbReference>
<dbReference type="InterPro" id="IPR010137">
    <property type="entry name" value="Lipid_A_LpxA"/>
</dbReference>